<dbReference type="RefSeq" id="WP_099185731.1">
    <property type="nucleotide sequence ID" value="NZ_BEWI01000031.1"/>
</dbReference>
<dbReference type="AlphaFoldDB" id="A0A292ZEF3"/>
<organism evidence="1 2">
    <name type="scientific">Sphingobium fuliginis (strain ATCC 27551)</name>
    <dbReference type="NCBI Taxonomy" id="336203"/>
    <lineage>
        <taxon>Bacteria</taxon>
        <taxon>Pseudomonadati</taxon>
        <taxon>Pseudomonadota</taxon>
        <taxon>Alphaproteobacteria</taxon>
        <taxon>Sphingomonadales</taxon>
        <taxon>Sphingomonadaceae</taxon>
        <taxon>Sphingobium</taxon>
    </lineage>
</organism>
<reference evidence="1 2" key="1">
    <citation type="journal article" date="2013" name="Biodegradation">
        <title>Occurrence of 4-tert-butylphenol (4-t-BP) biodegradation in an aquatic sample caused by the presence of Spirodela polyrrhiza and isolation of a 4-t-BP-utilizing bacterium.</title>
        <authorList>
            <person name="Ogata Y."/>
            <person name="Toyama T."/>
            <person name="Yu N."/>
            <person name="Wang X."/>
            <person name="Sei K."/>
            <person name="Ike M."/>
        </authorList>
    </citation>
    <scope>NUCLEOTIDE SEQUENCE [LARGE SCALE GENOMIC DNA]</scope>
    <source>
        <strain evidence="1 2">OMI</strain>
    </source>
</reference>
<evidence type="ECO:0000313" key="1">
    <source>
        <dbReference type="EMBL" id="GAY21195.1"/>
    </source>
</evidence>
<evidence type="ECO:0000313" key="2">
    <source>
        <dbReference type="Proteomes" id="UP000221538"/>
    </source>
</evidence>
<gene>
    <name evidence="1" type="ORF">SFOMI_1730</name>
</gene>
<protein>
    <recommendedName>
        <fullName evidence="3">DNA-binding protein</fullName>
    </recommendedName>
</protein>
<accession>A0A292ZEF3</accession>
<dbReference type="Proteomes" id="UP000221538">
    <property type="component" value="Unassembled WGS sequence"/>
</dbReference>
<name>A0A292ZEF3_SPHSA</name>
<sequence length="79" mass="8826">MDTPTYLRRHQAADYLQANYGFGTTETLAKLACVGGGPRYRKLGRFPVYTPEDLQAWAESRLSSPVASTAEFAEQRRQG</sequence>
<proteinExistence type="predicted"/>
<evidence type="ECO:0008006" key="3">
    <source>
        <dbReference type="Google" id="ProtNLM"/>
    </source>
</evidence>
<dbReference type="EMBL" id="BEWI01000031">
    <property type="protein sequence ID" value="GAY21195.1"/>
    <property type="molecule type" value="Genomic_DNA"/>
</dbReference>
<comment type="caution">
    <text evidence="1">The sequence shown here is derived from an EMBL/GenBank/DDBJ whole genome shotgun (WGS) entry which is preliminary data.</text>
</comment>
<reference evidence="1 2" key="2">
    <citation type="journal article" date="2013" name="Environ. Sci. Technol.">
        <title>The 4-tert-butylphenol-utilizing bacterium Sphingobium fuliginis OMI can degrade bisphenols via phenolic ring hydroxylation and meta-cleavage pathway.</title>
        <authorList>
            <person name="Ogata Y."/>
            <person name="Goda S."/>
            <person name="Toyama T."/>
            <person name="Sei K."/>
            <person name="Ike M."/>
        </authorList>
    </citation>
    <scope>NUCLEOTIDE SEQUENCE [LARGE SCALE GENOMIC DNA]</scope>
    <source>
        <strain evidence="1 2">OMI</strain>
    </source>
</reference>